<evidence type="ECO:0000313" key="2">
    <source>
        <dbReference type="EMBL" id="SFE04497.1"/>
    </source>
</evidence>
<evidence type="ECO:0000313" key="3">
    <source>
        <dbReference type="Proteomes" id="UP000199474"/>
    </source>
</evidence>
<reference evidence="3" key="1">
    <citation type="submission" date="2016-10" db="EMBL/GenBank/DDBJ databases">
        <authorList>
            <person name="Varghese N."/>
            <person name="Submissions S."/>
        </authorList>
    </citation>
    <scope>NUCLEOTIDE SEQUENCE [LARGE SCALE GENOMIC DNA]</scope>
    <source>
        <strain evidence="3">DSM 22530</strain>
    </source>
</reference>
<keyword evidence="3" id="KW-1185">Reference proteome</keyword>
<protein>
    <submittedName>
        <fullName evidence="2">Nuclease-related domain-containing protein</fullName>
    </submittedName>
</protein>
<dbReference type="OrthoDB" id="569879at2"/>
<dbReference type="RefSeq" id="WP_090085424.1">
    <property type="nucleotide sequence ID" value="NZ_FOMR01000007.1"/>
</dbReference>
<dbReference type="Pfam" id="PF08378">
    <property type="entry name" value="NERD"/>
    <property type="match status" value="1"/>
</dbReference>
<dbReference type="STRING" id="640948.SAMN05216238_107183"/>
<dbReference type="AlphaFoldDB" id="A0A1I1XAX0"/>
<dbReference type="EMBL" id="FOMR01000007">
    <property type="protein sequence ID" value="SFE04497.1"/>
    <property type="molecule type" value="Genomic_DNA"/>
</dbReference>
<dbReference type="InterPro" id="IPR011528">
    <property type="entry name" value="NERD"/>
</dbReference>
<dbReference type="Proteomes" id="UP000199474">
    <property type="component" value="Unassembled WGS sequence"/>
</dbReference>
<dbReference type="PROSITE" id="PS50965">
    <property type="entry name" value="NERD"/>
    <property type="match status" value="1"/>
</dbReference>
<accession>A0A1I1XAX0</accession>
<feature type="domain" description="NERD" evidence="1">
    <location>
        <begin position="41"/>
        <end position="160"/>
    </location>
</feature>
<proteinExistence type="predicted"/>
<evidence type="ECO:0000259" key="1">
    <source>
        <dbReference type="PROSITE" id="PS50965"/>
    </source>
</evidence>
<gene>
    <name evidence="2" type="ORF">SAMN05216238_107183</name>
</gene>
<name>A0A1I1XAX0_9BACI</name>
<organism evidence="2 3">
    <name type="scientific">Lentibacillus persicus</name>
    <dbReference type="NCBI Taxonomy" id="640948"/>
    <lineage>
        <taxon>Bacteria</taxon>
        <taxon>Bacillati</taxon>
        <taxon>Bacillota</taxon>
        <taxon>Bacilli</taxon>
        <taxon>Bacillales</taxon>
        <taxon>Bacillaceae</taxon>
        <taxon>Lentibacillus</taxon>
    </lineage>
</organism>
<sequence>MYIKPPEIPRHILAAQALDVRTPASHLFKEKIRIRAANLLSGYKGENVMHYQLQFLPEDDFLIFHYIRLSDEYKHFQIDYLLLSRWFYLIIEVKNIYDNISFDDLGQAYRKIDNNVEVFTNPVEQISLQHRRLLSWLSTFDFPSVPIEKIVVYSRDDTYLRNLTNDKNISDIVMHRDKVLSKIDSLIDKHQTARVSKQQLLDLSRHILNEHVPEKMTA</sequence>